<evidence type="ECO:0000313" key="2">
    <source>
        <dbReference type="Proteomes" id="UP000194159"/>
    </source>
</evidence>
<gene>
    <name evidence="1" type="ORF">NXC12_PD00446</name>
</gene>
<dbReference type="Pfam" id="PF17268">
    <property type="entry name" value="DUF5334"/>
    <property type="match status" value="1"/>
</dbReference>
<sequence>MVHALLVCLGSLRSQWRNGFKRLPHKPQDGRLPLPLRTLLVAAVLTLSPPAMTFGWDGVDSNSGGAVEIGKGNLVRSGQTVEVYDYEAGEYRDVDVESIRRSGSSVEVEVYDNESGEYRTFEMDD</sequence>
<dbReference type="AlphaFoldDB" id="A0AAN1BLN6"/>
<keyword evidence="1" id="KW-0614">Plasmid</keyword>
<dbReference type="EMBL" id="CP020910">
    <property type="protein sequence ID" value="ARQ13534.1"/>
    <property type="molecule type" value="Genomic_DNA"/>
</dbReference>
<dbReference type="InterPro" id="IPR035160">
    <property type="entry name" value="DUF5334"/>
</dbReference>
<name>A0AAN1BLN6_RHIET</name>
<accession>A0AAN1BLN6</accession>
<geneLocation type="plasmid" evidence="2">
    <name>pretnxc12d</name>
</geneLocation>
<organism evidence="1 2">
    <name type="scientific">Rhizobium etli</name>
    <dbReference type="NCBI Taxonomy" id="29449"/>
    <lineage>
        <taxon>Bacteria</taxon>
        <taxon>Pseudomonadati</taxon>
        <taxon>Pseudomonadota</taxon>
        <taxon>Alphaproteobacteria</taxon>
        <taxon>Hyphomicrobiales</taxon>
        <taxon>Rhizobiaceae</taxon>
        <taxon>Rhizobium/Agrobacterium group</taxon>
        <taxon>Rhizobium</taxon>
    </lineage>
</organism>
<protein>
    <submittedName>
        <fullName evidence="1">Uncharacterized protein</fullName>
    </submittedName>
</protein>
<reference evidence="1 2" key="1">
    <citation type="submission" date="2017-04" db="EMBL/GenBank/DDBJ databases">
        <title>Complete genome sequences of Rhizobium genomic linages associated to common bean (phaseolus vulgaris).</title>
        <authorList>
            <person name="Santamaria R.I."/>
            <person name="Bustos P."/>
            <person name="Perez-Carrascal O."/>
            <person name="Martinez-Flores I."/>
            <person name="Juarez S."/>
            <person name="Lozano L."/>
            <person name="Miranda F."/>
            <person name="Vinuesa P."/>
            <person name="Martinez-Romero E."/>
            <person name="Cevallos M.A."/>
            <person name="Romero D."/>
            <person name="Davila G."/>
            <person name="Gonzalez V."/>
        </authorList>
    </citation>
    <scope>NUCLEOTIDE SEQUENCE [LARGE SCALE GENOMIC DNA]</scope>
    <source>
        <strain evidence="1 2">NXC12</strain>
        <plasmid evidence="2">pretnxc12d</plasmid>
    </source>
</reference>
<dbReference type="Proteomes" id="UP000194159">
    <property type="component" value="Plasmid pRetNXC12d"/>
</dbReference>
<proteinExistence type="predicted"/>
<evidence type="ECO:0000313" key="1">
    <source>
        <dbReference type="EMBL" id="ARQ13534.1"/>
    </source>
</evidence>